<accession>A0A150SSP1</accession>
<keyword evidence="6 13" id="KW-0812">Transmembrane</keyword>
<dbReference type="PANTHER" id="PTHR12428:SF65">
    <property type="entry name" value="CYTOCHROME C OXIDASE ASSEMBLY PROTEIN COX18, MITOCHONDRIAL"/>
    <property type="match status" value="1"/>
</dbReference>
<keyword evidence="10 13" id="KW-0143">Chaperone</keyword>
<keyword evidence="9 13" id="KW-0472">Membrane</keyword>
<keyword evidence="4 13" id="KW-0813">Transport</keyword>
<gene>
    <name evidence="13" type="primary">yidC</name>
    <name evidence="17" type="ORF">BE18_22700</name>
</gene>
<evidence type="ECO:0000256" key="14">
    <source>
        <dbReference type="SAM" id="MobiDB-lite"/>
    </source>
</evidence>
<dbReference type="InterPro" id="IPR028055">
    <property type="entry name" value="YidC/Oxa/ALB_C"/>
</dbReference>
<feature type="transmembrane region" description="Helical" evidence="13">
    <location>
        <begin position="449"/>
        <end position="473"/>
    </location>
</feature>
<evidence type="ECO:0000313" key="18">
    <source>
        <dbReference type="Proteomes" id="UP000075515"/>
    </source>
</evidence>
<comment type="similarity">
    <text evidence="2 13">Belongs to the OXA1/ALB3/YidC family. Type 1 subfamily.</text>
</comment>
<dbReference type="GO" id="GO:0005886">
    <property type="term" value="C:plasma membrane"/>
    <property type="evidence" value="ECO:0007669"/>
    <property type="project" value="UniProtKB-SubCell"/>
</dbReference>
<evidence type="ECO:0000256" key="8">
    <source>
        <dbReference type="ARBA" id="ARBA00022989"/>
    </source>
</evidence>
<dbReference type="GO" id="GO:0051205">
    <property type="term" value="P:protein insertion into membrane"/>
    <property type="evidence" value="ECO:0007669"/>
    <property type="project" value="TreeGrafter"/>
</dbReference>
<evidence type="ECO:0000256" key="2">
    <source>
        <dbReference type="ARBA" id="ARBA00010527"/>
    </source>
</evidence>
<evidence type="ECO:0000256" key="12">
    <source>
        <dbReference type="ARBA" id="ARBA00033342"/>
    </source>
</evidence>
<name>A0A150SSP1_SORCE</name>
<comment type="caution">
    <text evidence="17">The sequence shown here is derived from an EMBL/GenBank/DDBJ whole genome shotgun (WGS) entry which is preliminary data.</text>
</comment>
<dbReference type="Pfam" id="PF14849">
    <property type="entry name" value="YidC_periplas"/>
    <property type="match status" value="1"/>
</dbReference>
<dbReference type="AlphaFoldDB" id="A0A150SSP1"/>
<feature type="domain" description="Membrane insertase YidC/Oxa/ALB C-terminal" evidence="15">
    <location>
        <begin position="386"/>
        <end position="565"/>
    </location>
</feature>
<evidence type="ECO:0000259" key="16">
    <source>
        <dbReference type="Pfam" id="PF14849"/>
    </source>
</evidence>
<dbReference type="PANTHER" id="PTHR12428">
    <property type="entry name" value="OXA1"/>
    <property type="match status" value="1"/>
</dbReference>
<evidence type="ECO:0000256" key="9">
    <source>
        <dbReference type="ARBA" id="ARBA00023136"/>
    </source>
</evidence>
<evidence type="ECO:0000256" key="11">
    <source>
        <dbReference type="ARBA" id="ARBA00033245"/>
    </source>
</evidence>
<evidence type="ECO:0000256" key="10">
    <source>
        <dbReference type="ARBA" id="ARBA00023186"/>
    </source>
</evidence>
<reference evidence="17 18" key="1">
    <citation type="submission" date="2014-02" db="EMBL/GenBank/DDBJ databases">
        <title>The small core and large imbalanced accessory genome model reveals a collaborative survival strategy of Sorangium cellulosum strains in nature.</title>
        <authorList>
            <person name="Han K."/>
            <person name="Peng R."/>
            <person name="Blom J."/>
            <person name="Li Y.-Z."/>
        </authorList>
    </citation>
    <scope>NUCLEOTIDE SEQUENCE [LARGE SCALE GENOMIC DNA]</scope>
    <source>
        <strain evidence="17 18">So0149</strain>
    </source>
</reference>
<keyword evidence="7 13" id="KW-0653">Protein transport</keyword>
<dbReference type="InterPro" id="IPR047196">
    <property type="entry name" value="YidC_ALB_C"/>
</dbReference>
<dbReference type="Gene3D" id="2.70.98.90">
    <property type="match status" value="1"/>
</dbReference>
<dbReference type="CDD" id="cd19961">
    <property type="entry name" value="EcYidC-like_peri"/>
    <property type="match status" value="1"/>
</dbReference>
<feature type="transmembrane region" description="Helical" evidence="13">
    <location>
        <begin position="530"/>
        <end position="551"/>
    </location>
</feature>
<protein>
    <recommendedName>
        <fullName evidence="3 13">Membrane protein insertase YidC</fullName>
    </recommendedName>
    <alternativeName>
        <fullName evidence="12 13">Foldase YidC</fullName>
    </alternativeName>
    <alternativeName>
        <fullName evidence="11 13">Membrane integrase YidC</fullName>
    </alternativeName>
    <alternativeName>
        <fullName evidence="13">Membrane protein YidC</fullName>
    </alternativeName>
</protein>
<evidence type="ECO:0000259" key="15">
    <source>
        <dbReference type="Pfam" id="PF02096"/>
    </source>
</evidence>
<dbReference type="GO" id="GO:0032977">
    <property type="term" value="F:membrane insertase activity"/>
    <property type="evidence" value="ECO:0007669"/>
    <property type="project" value="InterPro"/>
</dbReference>
<feature type="region of interest" description="Disordered" evidence="14">
    <location>
        <begin position="581"/>
        <end position="614"/>
    </location>
</feature>
<sequence length="614" mass="68184">MSRDASCEGRGLEILGSTKDFMERSNIAKWLFLGLAIILFIQFGKPLLFGESAEQLQPLDVNDSTAPAERAPAEACVIGGDRFKAELSTRGGSVRHIWMTDPKYTTGNGERRPMDLVTTSLESRMPLRTDLRLPGGNAQQVPFDDLDWKLAAQDGKSCTFTYSDDATRLTKVVAATGRPYELSLQVTVENLAQEPRKHRFAVEQTAWRTQKETEGHLGLISEWITETVAATDQTTERQHPDAFEPGDFKDKEFTAERWRRTPGNARFVAVSSSYFSKIAIPLEGPGKPVAETQIEEIWDTSKFQQKAKDPSHGHVYRARLAFPEHELAPGGAVTYKALSFTGPKERDLLGAVGHGTSEVINLGWFSPIAKLLVSYLYVLYRAVGSWGWAIVLLTITVRLLLFPLSIQQIKSAAAMRKLKPEMDELNARYKDDATQRGLAMQELWRKNKVANPVIGCFPMLLQMPVWFALYTALQTAVELYHTPFGPVIPDLSAPGKYFIIPIVLGASSFIQQKLMPPQGDPAQQKMMMYLMPGIFTAMMLFLPAGLGVYMLTNTWLGIGQQVLVERYLKAKNERAGGIEVREIANAEPQSAMKKTQGDDKSAPALGKGKARVRG</sequence>
<dbReference type="NCBIfam" id="TIGR03592">
    <property type="entry name" value="yidC_oxa1_cterm"/>
    <property type="match status" value="1"/>
</dbReference>
<dbReference type="PRINTS" id="PR00701">
    <property type="entry name" value="60KDINNERMP"/>
</dbReference>
<evidence type="ECO:0000256" key="4">
    <source>
        <dbReference type="ARBA" id="ARBA00022448"/>
    </source>
</evidence>
<feature type="transmembrane region" description="Helical" evidence="13">
    <location>
        <begin position="386"/>
        <end position="406"/>
    </location>
</feature>
<dbReference type="EMBL" id="JEMC01003649">
    <property type="protein sequence ID" value="KYF79563.1"/>
    <property type="molecule type" value="Genomic_DNA"/>
</dbReference>
<feature type="domain" description="Membrane insertase YidC N-terminal" evidence="16">
    <location>
        <begin position="79"/>
        <end position="373"/>
    </location>
</feature>
<organism evidence="17 18">
    <name type="scientific">Sorangium cellulosum</name>
    <name type="common">Polyangium cellulosum</name>
    <dbReference type="NCBI Taxonomy" id="56"/>
    <lineage>
        <taxon>Bacteria</taxon>
        <taxon>Pseudomonadati</taxon>
        <taxon>Myxococcota</taxon>
        <taxon>Polyangia</taxon>
        <taxon>Polyangiales</taxon>
        <taxon>Polyangiaceae</taxon>
        <taxon>Sorangium</taxon>
    </lineage>
</organism>
<evidence type="ECO:0000256" key="7">
    <source>
        <dbReference type="ARBA" id="ARBA00022927"/>
    </source>
</evidence>
<dbReference type="InterPro" id="IPR001708">
    <property type="entry name" value="YidC/ALB3/OXA1/COX18"/>
</dbReference>
<dbReference type="PRINTS" id="PR01900">
    <property type="entry name" value="YIDCPROTEIN"/>
</dbReference>
<dbReference type="InterPro" id="IPR028053">
    <property type="entry name" value="Membr_insert_YidC_N"/>
</dbReference>
<comment type="function">
    <text evidence="13">Required for the insertion and/or proper folding and/or complex formation of integral membrane proteins into the membrane. Involved in integration of membrane proteins that insert both dependently and independently of the Sec translocase complex, as well as at least some lipoproteins. Aids folding of multispanning membrane proteins.</text>
</comment>
<comment type="subunit">
    <text evidence="13">Interacts with the Sec translocase complex via SecD. Specifically interacts with transmembrane segments of nascent integral membrane proteins during membrane integration.</text>
</comment>
<dbReference type="CDD" id="cd20070">
    <property type="entry name" value="5TM_YidC_Alb3"/>
    <property type="match status" value="1"/>
</dbReference>
<keyword evidence="5 13" id="KW-1003">Cell membrane</keyword>
<dbReference type="HAMAP" id="MF_01810">
    <property type="entry name" value="YidC_type1"/>
    <property type="match status" value="1"/>
</dbReference>
<keyword evidence="8 13" id="KW-1133">Transmembrane helix</keyword>
<proteinExistence type="inferred from homology"/>
<evidence type="ECO:0000256" key="6">
    <source>
        <dbReference type="ARBA" id="ARBA00022692"/>
    </source>
</evidence>
<evidence type="ECO:0000256" key="5">
    <source>
        <dbReference type="ARBA" id="ARBA00022475"/>
    </source>
</evidence>
<dbReference type="Proteomes" id="UP000075515">
    <property type="component" value="Unassembled WGS sequence"/>
</dbReference>
<dbReference type="Pfam" id="PF02096">
    <property type="entry name" value="60KD_IMP"/>
    <property type="match status" value="1"/>
</dbReference>
<dbReference type="InterPro" id="IPR019998">
    <property type="entry name" value="Membr_insert_YidC"/>
</dbReference>
<evidence type="ECO:0000313" key="17">
    <source>
        <dbReference type="EMBL" id="KYF79563.1"/>
    </source>
</evidence>
<evidence type="ECO:0000256" key="13">
    <source>
        <dbReference type="HAMAP-Rule" id="MF_01810"/>
    </source>
</evidence>
<comment type="subcellular location">
    <subcellularLocation>
        <location evidence="1">Cell inner membrane</location>
        <topology evidence="1">Multi-pass membrane protein</topology>
    </subcellularLocation>
    <subcellularLocation>
        <location evidence="13">Cell membrane</location>
        <topology evidence="13">Multi-pass membrane protein</topology>
    </subcellularLocation>
</comment>
<feature type="transmembrane region" description="Helical" evidence="13">
    <location>
        <begin position="27"/>
        <end position="48"/>
    </location>
</feature>
<evidence type="ECO:0000256" key="1">
    <source>
        <dbReference type="ARBA" id="ARBA00004429"/>
    </source>
</evidence>
<dbReference type="NCBIfam" id="TIGR03593">
    <property type="entry name" value="yidC_nterm"/>
    <property type="match status" value="1"/>
</dbReference>
<dbReference type="InterPro" id="IPR038221">
    <property type="entry name" value="YidC_periplasmic_sf"/>
</dbReference>
<evidence type="ECO:0000256" key="3">
    <source>
        <dbReference type="ARBA" id="ARBA00015325"/>
    </source>
</evidence>
<dbReference type="GO" id="GO:0015031">
    <property type="term" value="P:protein transport"/>
    <property type="evidence" value="ECO:0007669"/>
    <property type="project" value="UniProtKB-KW"/>
</dbReference>